<dbReference type="EMBL" id="JAGJCF010000016">
    <property type="protein sequence ID" value="MBP0617390.1"/>
    <property type="molecule type" value="Genomic_DNA"/>
</dbReference>
<evidence type="ECO:0000313" key="2">
    <source>
        <dbReference type="Proteomes" id="UP000678276"/>
    </source>
</evidence>
<dbReference type="RefSeq" id="WP_209596138.1">
    <property type="nucleotide sequence ID" value="NZ_JAGJCF010000016.1"/>
</dbReference>
<sequence length="1116" mass="124975">MRFIKDGPSIPDELLWARDQGRVVFFCGAGVSRARAQLPDFFGLAEEVITSLGVPKDSPACRLVEEAREIDDRVGVAGVISADRVFGFLEREFVARDIEAAVASALKPRRPCDLSAHRVLLDLATSTDGVVRLVTTNFDRLFDECGRNLQTWQPPRLPDPRRAGELNGIVYLHGRATEAYDGAEGDGFVLSSSEFGRAYLADGWATEFFRSILARFVVVFVGYAADDPPVQYLLEALNKVPGRLDYVYALQSGGEADAAARWRHKGVEAIAYDDSDGHAALWRTLEAWSARARDVDGWHRDVIRMSQQGPEALAPHERGQVAHVVSSYEGAKRFAEEEIPPPAEWLCVFDPYRRYARPGHLGTFVEKGEYVDPFDLYGLDSDSVPDKPEPDEHNVRREVPSGSWDAFALNRIDRQALRDDNFPALRGHWSRNAPRLVPRISVLSHWLTRVSNQAASVWWAAHQFALHPDIRDRIRSQLESASQPSKPEIRKAWRYLFESWDSYRGEFHRDIFELEAQITKDGWDSAAVRQYSSIRQPYFESQSNYWGGPKPPSSGADLQVGDLAQMDVKYPEKHVQIEIPDEWLAQTVRALSRNLEVAVLLEKEIGGYGLMAICPIVADDNVGDDQYERNHGLGSHIIEYAALLQRLAEINPQAAKFEVSAWGSDDPVFNRLRIWAMGNNTLVPVDDFLRQAGLLPDEAFWGSRDQRDLLLSLKRRWNELSETVQQRIEERIVAGPDRWKDEEERKFIERSAFAVLNRVHWLEDQGCSLRVDLAKLSEELQRRAPKWKPEYSASAAASLEGRVGWVRTEKDTSGLVSVPLSAILAKAKELSGRSEEFVERSPFSGLVEEKPVRALAALHLAAKNGEYPEWAWRTFLTAETRKSDSSRFVLLTARRLLSYPLKDVSGLIYPLSEWAVNVSTALSQRDETLFFEVVGRIADIIRADPTSGNSAIIRGTGDHDWATEALNAPTGKIAQALFNTPSTNGVGKGQGLPENWLKHANALLALGGEPRCHALVIFCHNLVWLNFVALEWTETNLSPVLRSDSGDDRDAAWAGLFWAAKIPPPALYRKLKGALMRIATTNTISKRAHEQVLAGMLLVGWAAPDTETGQPRAHPA</sequence>
<dbReference type="Proteomes" id="UP000678276">
    <property type="component" value="Unassembled WGS sequence"/>
</dbReference>
<organism evidence="1 2">
    <name type="scientific">Jiella mangrovi</name>
    <dbReference type="NCBI Taxonomy" id="2821407"/>
    <lineage>
        <taxon>Bacteria</taxon>
        <taxon>Pseudomonadati</taxon>
        <taxon>Pseudomonadota</taxon>
        <taxon>Alphaproteobacteria</taxon>
        <taxon>Hyphomicrobiales</taxon>
        <taxon>Aurantimonadaceae</taxon>
        <taxon>Jiella</taxon>
    </lineage>
</organism>
<keyword evidence="2" id="KW-1185">Reference proteome</keyword>
<proteinExistence type="predicted"/>
<protein>
    <submittedName>
        <fullName evidence="1">SIR2 family protein</fullName>
    </submittedName>
</protein>
<reference evidence="1 2" key="1">
    <citation type="submission" date="2021-04" db="EMBL/GenBank/DDBJ databases">
        <title>Whole genome sequence of Jiella sp. KSK16Y-1.</title>
        <authorList>
            <person name="Tuo L."/>
        </authorList>
    </citation>
    <scope>NUCLEOTIDE SEQUENCE [LARGE SCALE GENOMIC DNA]</scope>
    <source>
        <strain evidence="1 2">KSK16Y-1</strain>
    </source>
</reference>
<comment type="caution">
    <text evidence="1">The sequence shown here is derived from an EMBL/GenBank/DDBJ whole genome shotgun (WGS) entry which is preliminary data.</text>
</comment>
<gene>
    <name evidence="1" type="ORF">J6595_17520</name>
</gene>
<dbReference type="Pfam" id="PF13289">
    <property type="entry name" value="SIR2_2"/>
    <property type="match status" value="1"/>
</dbReference>
<accession>A0ABS4BMK8</accession>
<name>A0ABS4BMK8_9HYPH</name>
<evidence type="ECO:0000313" key="1">
    <source>
        <dbReference type="EMBL" id="MBP0617390.1"/>
    </source>
</evidence>